<feature type="domain" description="Bacterial surface antigen (D15)" evidence="3">
    <location>
        <begin position="106"/>
        <end position="370"/>
    </location>
</feature>
<evidence type="ECO:0000313" key="5">
    <source>
        <dbReference type="Proteomes" id="UP000756860"/>
    </source>
</evidence>
<evidence type="ECO:0000259" key="3">
    <source>
        <dbReference type="Pfam" id="PF01103"/>
    </source>
</evidence>
<dbReference type="InterPro" id="IPR000184">
    <property type="entry name" value="Bac_surfAg_D15"/>
</dbReference>
<sequence>MRITLCVLLAGLSACTSMVPRKDIPYPLSNRESGDPVKVVSIPLPIIASSPNEGVTSGALTAFLIHDKQDEINTLLAPQVNYNPNFGTTATLYGAFYPTPELFWEFNLSKSTKVNDDVEVRFRDTTFFNNKLELNGFAFYSTDGSARFFGFQSSSPKEGETNYADQEFGFNVSAGYKIGKFYQLVFGERLKGVNVMRGAIPSLPFIRDRYTPNDVPGIDGFTAHAQRLAFVYSTLNSPHMPTFGGYAKVSVENSLKVLGSTADYRHYEVETKGFVPLDDARYVTAFRLAYNQTLGSSVPFLERSILGGETTLRGYGRNRFIDNSYFLLNLEERIRLFRWEVFGVTADWEMAPFVDLGSVMKSLAEFKSGSFEFNPGLGVRAVVRPNLIGRVDVGWGNDGPAVFVGLGYPF</sequence>
<evidence type="ECO:0000256" key="1">
    <source>
        <dbReference type="ARBA" id="ARBA00004370"/>
    </source>
</evidence>
<dbReference type="Proteomes" id="UP000756860">
    <property type="component" value="Unassembled WGS sequence"/>
</dbReference>
<dbReference type="PANTHER" id="PTHR34597">
    <property type="entry name" value="SLR1661 PROTEIN"/>
    <property type="match status" value="1"/>
</dbReference>
<dbReference type="Pfam" id="PF01103">
    <property type="entry name" value="Omp85"/>
    <property type="match status" value="1"/>
</dbReference>
<protein>
    <submittedName>
        <fullName evidence="4">BamA/TamA family outer membrane protein</fullName>
    </submittedName>
</protein>
<name>A0ABS5S8A3_9BACT</name>
<evidence type="ECO:0000256" key="2">
    <source>
        <dbReference type="ARBA" id="ARBA00023136"/>
    </source>
</evidence>
<dbReference type="PANTHER" id="PTHR34597:SF3">
    <property type="entry name" value="OUTER MEMBRANE TRANSPORTER CDIB"/>
    <property type="match status" value="1"/>
</dbReference>
<dbReference type="InterPro" id="IPR051544">
    <property type="entry name" value="TPS_OM_transporter"/>
</dbReference>
<organism evidence="4 5">
    <name type="scientific">Geomobilimonas luticola</name>
    <dbReference type="NCBI Taxonomy" id="1114878"/>
    <lineage>
        <taxon>Bacteria</taxon>
        <taxon>Pseudomonadati</taxon>
        <taxon>Thermodesulfobacteriota</taxon>
        <taxon>Desulfuromonadia</taxon>
        <taxon>Geobacterales</taxon>
        <taxon>Geobacteraceae</taxon>
        <taxon>Geomobilimonas</taxon>
    </lineage>
</organism>
<dbReference type="EMBL" id="JAHCVK010000001">
    <property type="protein sequence ID" value="MBT0651594.1"/>
    <property type="molecule type" value="Genomic_DNA"/>
</dbReference>
<keyword evidence="5" id="KW-1185">Reference proteome</keyword>
<comment type="subcellular location">
    <subcellularLocation>
        <location evidence="1">Membrane</location>
    </subcellularLocation>
</comment>
<gene>
    <name evidence="4" type="ORF">KI810_00875</name>
</gene>
<dbReference type="Gene3D" id="2.40.160.50">
    <property type="entry name" value="membrane protein fhac: a member of the omp85/tpsb transporter family"/>
    <property type="match status" value="1"/>
</dbReference>
<accession>A0ABS5S8A3</accession>
<evidence type="ECO:0000313" key="4">
    <source>
        <dbReference type="EMBL" id="MBT0651594.1"/>
    </source>
</evidence>
<proteinExistence type="predicted"/>
<reference evidence="4 5" key="1">
    <citation type="submission" date="2021-05" db="EMBL/GenBank/DDBJ databases">
        <title>The draft genome of Geobacter luticola JCM 17780.</title>
        <authorList>
            <person name="Xu Z."/>
            <person name="Masuda Y."/>
            <person name="Itoh H."/>
            <person name="Senoo K."/>
        </authorList>
    </citation>
    <scope>NUCLEOTIDE SEQUENCE [LARGE SCALE GENOMIC DNA]</scope>
    <source>
        <strain evidence="4 5">JCM 17780</strain>
    </source>
</reference>
<keyword evidence="2" id="KW-0472">Membrane</keyword>
<comment type="caution">
    <text evidence="4">The sequence shown here is derived from an EMBL/GenBank/DDBJ whole genome shotgun (WGS) entry which is preliminary data.</text>
</comment>
<dbReference type="PROSITE" id="PS51257">
    <property type="entry name" value="PROKAR_LIPOPROTEIN"/>
    <property type="match status" value="1"/>
</dbReference>